<sequence length="93" mass="10357">MKNFGILLLAMVSCCLLQAKDRVVKQPPFIARSSSAIEIDRVVVSDTATVLDVKAFFRPHNWIQISNESYLLADNGEKYPIRSGNGITLGEKF</sequence>
<dbReference type="EMBL" id="AJWY01004297">
    <property type="protein sequence ID" value="EKC72779.1"/>
    <property type="molecule type" value="Genomic_DNA"/>
</dbReference>
<organism evidence="1">
    <name type="scientific">human gut metagenome</name>
    <dbReference type="NCBI Taxonomy" id="408170"/>
    <lineage>
        <taxon>unclassified sequences</taxon>
        <taxon>metagenomes</taxon>
        <taxon>organismal metagenomes</taxon>
    </lineage>
</organism>
<name>K1TYV7_9ZZZZ</name>
<dbReference type="AlphaFoldDB" id="K1TYV7"/>
<protein>
    <submittedName>
        <fullName evidence="1">Thiol:disulfide interchange protein DsbE</fullName>
    </submittedName>
</protein>
<evidence type="ECO:0000313" key="1">
    <source>
        <dbReference type="EMBL" id="EKC72779.1"/>
    </source>
</evidence>
<reference evidence="1" key="1">
    <citation type="journal article" date="2013" name="Environ. Microbiol.">
        <title>Microbiota from the distal guts of lean and obese adolescents exhibit partial functional redundancy besides clear differences in community structure.</title>
        <authorList>
            <person name="Ferrer M."/>
            <person name="Ruiz A."/>
            <person name="Lanza F."/>
            <person name="Haange S.B."/>
            <person name="Oberbach A."/>
            <person name="Till H."/>
            <person name="Bargiela R."/>
            <person name="Campoy C."/>
            <person name="Segura M.T."/>
            <person name="Richter M."/>
            <person name="von Bergen M."/>
            <person name="Seifert J."/>
            <person name="Suarez A."/>
        </authorList>
    </citation>
    <scope>NUCLEOTIDE SEQUENCE</scope>
</reference>
<gene>
    <name evidence="1" type="ORF">LEA_06562</name>
</gene>
<proteinExistence type="predicted"/>
<comment type="caution">
    <text evidence="1">The sequence shown here is derived from an EMBL/GenBank/DDBJ whole genome shotgun (WGS) entry which is preliminary data.</text>
</comment>
<feature type="non-terminal residue" evidence="1">
    <location>
        <position position="93"/>
    </location>
</feature>
<accession>K1TYV7</accession>